<evidence type="ECO:0000313" key="3">
    <source>
        <dbReference type="EMBL" id="EPS36139.1"/>
    </source>
</evidence>
<proteinExistence type="predicted"/>
<dbReference type="OrthoDB" id="10261121at2759"/>
<dbReference type="SUPFAM" id="SSF101152">
    <property type="entry name" value="Mob1/phocein"/>
    <property type="match status" value="1"/>
</dbReference>
<dbReference type="SMART" id="SM01388">
    <property type="entry name" value="Mob1_phocein"/>
    <property type="match status" value="1"/>
</dbReference>
<dbReference type="GO" id="GO:0005934">
    <property type="term" value="C:cellular bud tip"/>
    <property type="evidence" value="ECO:0007669"/>
    <property type="project" value="EnsemblFungi"/>
</dbReference>
<evidence type="ECO:0008006" key="5">
    <source>
        <dbReference type="Google" id="ProtNLM"/>
    </source>
</evidence>
<dbReference type="GO" id="GO:0043332">
    <property type="term" value="C:mating projection tip"/>
    <property type="evidence" value="ECO:0007669"/>
    <property type="project" value="EnsemblFungi"/>
</dbReference>
<comment type="caution">
    <text evidence="3">The sequence shown here is derived from an EMBL/GenBank/DDBJ whole genome shotgun (WGS) entry which is preliminary data.</text>
</comment>
<dbReference type="PANTHER" id="PTHR22599">
    <property type="entry name" value="MPS ONE BINDER KINASE ACTIVATOR-LIKE MOB"/>
    <property type="match status" value="1"/>
</dbReference>
<reference evidence="3 4" key="1">
    <citation type="journal article" date="2013" name="PLoS Genet.">
        <title>Genomic mechanisms accounting for the adaptation to parasitism in nematode-trapping fungi.</title>
        <authorList>
            <person name="Meerupati T."/>
            <person name="Andersson K.M."/>
            <person name="Friman E."/>
            <person name="Kumar D."/>
            <person name="Tunlid A."/>
            <person name="Ahren D."/>
        </authorList>
    </citation>
    <scope>NUCLEOTIDE SEQUENCE [LARGE SCALE GENOMIC DNA]</scope>
    <source>
        <strain evidence="3 4">CBS 200.50</strain>
    </source>
</reference>
<gene>
    <name evidence="3" type="ORF">H072_10315</name>
</gene>
<dbReference type="GO" id="GO:0005935">
    <property type="term" value="C:cellular bud neck"/>
    <property type="evidence" value="ECO:0007669"/>
    <property type="project" value="EnsemblFungi"/>
</dbReference>
<evidence type="ECO:0000256" key="1">
    <source>
        <dbReference type="PIRSR" id="PIRSR605301-1"/>
    </source>
</evidence>
<reference evidence="4" key="2">
    <citation type="submission" date="2013-04" db="EMBL/GenBank/DDBJ databases">
        <title>Genomic mechanisms accounting for the adaptation to parasitism in nematode-trapping fungi.</title>
        <authorList>
            <person name="Ahren D.G."/>
        </authorList>
    </citation>
    <scope>NUCLEOTIDE SEQUENCE [LARGE SCALE GENOMIC DNA]</scope>
    <source>
        <strain evidence="4">CBS 200.50</strain>
    </source>
</reference>
<dbReference type="OMA" id="VSYAHNP"/>
<name>S8A0B7_DACHA</name>
<dbReference type="InterPro" id="IPR005301">
    <property type="entry name" value="MOB_kinase_act_fam"/>
</dbReference>
<dbReference type="STRING" id="1284197.S8A0B7"/>
<dbReference type="GO" id="GO:0007163">
    <property type="term" value="P:establishment or maintenance of cell polarity"/>
    <property type="evidence" value="ECO:0007669"/>
    <property type="project" value="EnsemblFungi"/>
</dbReference>
<dbReference type="GO" id="GO:0000920">
    <property type="term" value="P:septum digestion after cytokinesis"/>
    <property type="evidence" value="ECO:0007669"/>
    <property type="project" value="EnsemblFungi"/>
</dbReference>
<feature type="binding site" evidence="1">
    <location>
        <position position="124"/>
    </location>
    <ligand>
        <name>Zn(2+)</name>
        <dbReference type="ChEBI" id="CHEBI:29105"/>
    </ligand>
</feature>
<dbReference type="eggNOG" id="KOG0440">
    <property type="taxonomic scope" value="Eukaryota"/>
</dbReference>
<dbReference type="HOGENOM" id="CLU_038321_0_1_1"/>
<sequence length="291" mass="32571">MPCLRSLIGLILPRRKFNQDAKRKGGKAPPLPNMPGSTGSFGGPSGTETPGSSTSSVVSRPIPGGVARPLFMCKPYINAHLLKGNFKTIVVLPKHVDRGEWIALNTFEFYEYIKLFYNTCREFCEKCPTMSAGPGTDYFWLGTDRKPRPLPAYTYIEYVLTWINNRLTDESVFPTRTPHGVTAGPTQIIASPQGMQGGQTWLGKEAGFPPTFLSNCQAIFKQMFRIFAHIYHTHFVNIVHLSLEAHLNSFFAHFIAFSREFDLLDSRDLDPLRPLIAFDDKGVFQGPKHAS</sequence>
<dbReference type="GO" id="GO:0062200">
    <property type="term" value="P:RAM/MOR signaling"/>
    <property type="evidence" value="ECO:0007669"/>
    <property type="project" value="EnsemblFungi"/>
</dbReference>
<dbReference type="Gene3D" id="1.20.140.30">
    <property type="entry name" value="MOB kinase activator"/>
    <property type="match status" value="1"/>
</dbReference>
<dbReference type="GO" id="GO:0005634">
    <property type="term" value="C:nucleus"/>
    <property type="evidence" value="ECO:0007669"/>
    <property type="project" value="EnsemblFungi"/>
</dbReference>
<dbReference type="GO" id="GO:0007118">
    <property type="term" value="P:budding cell apical bud growth"/>
    <property type="evidence" value="ECO:0007669"/>
    <property type="project" value="EnsemblFungi"/>
</dbReference>
<dbReference type="Pfam" id="PF03637">
    <property type="entry name" value="Mob1_phocein"/>
    <property type="match status" value="2"/>
</dbReference>
<accession>S8A0B7</accession>
<organism evidence="3 4">
    <name type="scientific">Dactylellina haptotyla (strain CBS 200.50)</name>
    <name type="common">Nematode-trapping fungus</name>
    <name type="synonym">Monacrosporium haptotylum</name>
    <dbReference type="NCBI Taxonomy" id="1284197"/>
    <lineage>
        <taxon>Eukaryota</taxon>
        <taxon>Fungi</taxon>
        <taxon>Dikarya</taxon>
        <taxon>Ascomycota</taxon>
        <taxon>Pezizomycotina</taxon>
        <taxon>Orbiliomycetes</taxon>
        <taxon>Orbiliales</taxon>
        <taxon>Orbiliaceae</taxon>
        <taxon>Dactylellina</taxon>
    </lineage>
</organism>
<dbReference type="GO" id="GO:0032153">
    <property type="term" value="C:cell division site"/>
    <property type="evidence" value="ECO:0007669"/>
    <property type="project" value="EnsemblFungi"/>
</dbReference>
<keyword evidence="4" id="KW-1185">Reference proteome</keyword>
<feature type="binding site" evidence="1">
    <location>
        <position position="229"/>
    </location>
    <ligand>
        <name>Zn(2+)</name>
        <dbReference type="ChEBI" id="CHEBI:29105"/>
    </ligand>
</feature>
<feature type="binding site" evidence="1">
    <location>
        <position position="127"/>
    </location>
    <ligand>
        <name>Zn(2+)</name>
        <dbReference type="ChEBI" id="CHEBI:29105"/>
    </ligand>
</feature>
<feature type="compositionally biased region" description="Low complexity" evidence="2">
    <location>
        <begin position="46"/>
        <end position="56"/>
    </location>
</feature>
<feature type="binding site" evidence="1">
    <location>
        <position position="234"/>
    </location>
    <ligand>
        <name>Zn(2+)</name>
        <dbReference type="ChEBI" id="CHEBI:29105"/>
    </ligand>
</feature>
<dbReference type="GO" id="GO:2000100">
    <property type="term" value="P:regulation of establishment or maintenance of bipolar cell polarity regulating cell shape"/>
    <property type="evidence" value="ECO:0007669"/>
    <property type="project" value="EnsemblFungi"/>
</dbReference>
<dbReference type="EMBL" id="AQGS01000958">
    <property type="protein sequence ID" value="EPS36139.1"/>
    <property type="molecule type" value="Genomic_DNA"/>
</dbReference>
<dbReference type="Proteomes" id="UP000015100">
    <property type="component" value="Unassembled WGS sequence"/>
</dbReference>
<dbReference type="GO" id="GO:0005938">
    <property type="term" value="C:cell cortex"/>
    <property type="evidence" value="ECO:0007669"/>
    <property type="project" value="EnsemblFungi"/>
</dbReference>
<protein>
    <recommendedName>
        <fullName evidence="5">Maintenance of ploidy protein mob2</fullName>
    </recommendedName>
</protein>
<keyword evidence="1" id="KW-0479">Metal-binding</keyword>
<dbReference type="AlphaFoldDB" id="S8A0B7"/>
<dbReference type="GO" id="GO:1902554">
    <property type="term" value="C:serine/threonine protein kinase complex"/>
    <property type="evidence" value="ECO:0007669"/>
    <property type="project" value="EnsemblFungi"/>
</dbReference>
<feature type="region of interest" description="Disordered" evidence="2">
    <location>
        <begin position="18"/>
        <end position="59"/>
    </location>
</feature>
<dbReference type="GO" id="GO:0030295">
    <property type="term" value="F:protein kinase activator activity"/>
    <property type="evidence" value="ECO:0007669"/>
    <property type="project" value="EnsemblFungi"/>
</dbReference>
<keyword evidence="1" id="KW-0862">Zinc</keyword>
<dbReference type="InterPro" id="IPR036703">
    <property type="entry name" value="MOB_kinase_act_sf"/>
</dbReference>
<evidence type="ECO:0000256" key="2">
    <source>
        <dbReference type="SAM" id="MobiDB-lite"/>
    </source>
</evidence>
<evidence type="ECO:0000313" key="4">
    <source>
        <dbReference type="Proteomes" id="UP000015100"/>
    </source>
</evidence>